<sequence>MMTHRPSSPSLQGGMTLLEVLITLLVFSIGLMGSASMQVTGLRLNQSAHLRTLAVIQAYDLADRIRANQAGVAAGAYDSISTTPANPGCATNGCSPEQIAQLDIHEWNTTNARDLPLGGGSVERQGGDVFRIRVMWKDERNDGHGSDCVDEDLGALSCFTLEFQP</sequence>
<feature type="transmembrane region" description="Helical" evidence="1">
    <location>
        <begin position="20"/>
        <end position="42"/>
    </location>
</feature>
<dbReference type="InterPro" id="IPR013362">
    <property type="entry name" value="Pilus_4_PilV"/>
</dbReference>
<dbReference type="InterPro" id="IPR012902">
    <property type="entry name" value="N_methyl_site"/>
</dbReference>
<name>A0A1Y1SBW4_9GAMM</name>
<dbReference type="NCBIfam" id="TIGR02523">
    <property type="entry name" value="type_IV_pilV"/>
    <property type="match status" value="1"/>
</dbReference>
<evidence type="ECO:0000313" key="3">
    <source>
        <dbReference type="EMBL" id="ORE86140.1"/>
    </source>
</evidence>
<dbReference type="STRING" id="1317117.ATO7_12623"/>
<dbReference type="OrthoDB" id="8547299at2"/>
<proteinExistence type="predicted"/>
<accession>A0A1Y1SBW4</accession>
<protein>
    <submittedName>
        <fullName evidence="3">Type IV pilus modification protein PilV</fullName>
    </submittedName>
</protein>
<dbReference type="AlphaFoldDB" id="A0A1Y1SBW4"/>
<keyword evidence="1" id="KW-0472">Membrane</keyword>
<dbReference type="NCBIfam" id="TIGR02532">
    <property type="entry name" value="IV_pilin_GFxxxE"/>
    <property type="match status" value="1"/>
</dbReference>
<dbReference type="Pfam" id="PF22150">
    <property type="entry name" value="Tt1218-like"/>
    <property type="match status" value="1"/>
</dbReference>
<reference evidence="3 4" key="1">
    <citation type="submission" date="2013-04" db="EMBL/GenBank/DDBJ databases">
        <title>Oceanococcus atlanticus 22II-S10r2 Genome Sequencing.</title>
        <authorList>
            <person name="Lai Q."/>
            <person name="Li G."/>
            <person name="Shao Z."/>
        </authorList>
    </citation>
    <scope>NUCLEOTIDE SEQUENCE [LARGE SCALE GENOMIC DNA]</scope>
    <source>
        <strain evidence="3 4">22II-S10r2</strain>
    </source>
</reference>
<evidence type="ECO:0000259" key="2">
    <source>
        <dbReference type="Pfam" id="PF22150"/>
    </source>
</evidence>
<comment type="caution">
    <text evidence="3">The sequence shown here is derived from an EMBL/GenBank/DDBJ whole genome shotgun (WGS) entry which is preliminary data.</text>
</comment>
<dbReference type="Pfam" id="PF07963">
    <property type="entry name" value="N_methyl"/>
    <property type="match status" value="1"/>
</dbReference>
<dbReference type="EMBL" id="AQQV01000003">
    <property type="protein sequence ID" value="ORE86140.1"/>
    <property type="molecule type" value="Genomic_DNA"/>
</dbReference>
<dbReference type="Proteomes" id="UP000192342">
    <property type="component" value="Unassembled WGS sequence"/>
</dbReference>
<dbReference type="InterPro" id="IPR054402">
    <property type="entry name" value="Tt1218-like_dom"/>
</dbReference>
<gene>
    <name evidence="3" type="ORF">ATO7_12623</name>
</gene>
<evidence type="ECO:0000256" key="1">
    <source>
        <dbReference type="SAM" id="Phobius"/>
    </source>
</evidence>
<feature type="domain" description="Type IV pilin Tt1218-like" evidence="2">
    <location>
        <begin position="37"/>
        <end position="104"/>
    </location>
</feature>
<keyword evidence="1" id="KW-0812">Transmembrane</keyword>
<keyword evidence="4" id="KW-1185">Reference proteome</keyword>
<evidence type="ECO:0000313" key="4">
    <source>
        <dbReference type="Proteomes" id="UP000192342"/>
    </source>
</evidence>
<organism evidence="3 4">
    <name type="scientific">Oceanococcus atlanticus</name>
    <dbReference type="NCBI Taxonomy" id="1317117"/>
    <lineage>
        <taxon>Bacteria</taxon>
        <taxon>Pseudomonadati</taxon>
        <taxon>Pseudomonadota</taxon>
        <taxon>Gammaproteobacteria</taxon>
        <taxon>Chromatiales</taxon>
        <taxon>Oceanococcaceae</taxon>
        <taxon>Oceanococcus</taxon>
    </lineage>
</organism>
<dbReference type="RefSeq" id="WP_083562260.1">
    <property type="nucleotide sequence ID" value="NZ_AQQV01000003.1"/>
</dbReference>
<keyword evidence="1" id="KW-1133">Transmembrane helix</keyword>